<dbReference type="AlphaFoldDB" id="A0A1S2L5G5"/>
<evidence type="ECO:0000313" key="2">
    <source>
        <dbReference type="EMBL" id="OIJ07586.1"/>
    </source>
</evidence>
<dbReference type="InterPro" id="IPR036691">
    <property type="entry name" value="Endo/exonu/phosph_ase_sf"/>
</dbReference>
<accession>A0A1S2L5G5</accession>
<gene>
    <name evidence="3" type="ORF">AWH56_022405</name>
    <name evidence="2" type="ORF">AWH56_19940</name>
</gene>
<dbReference type="PANTHER" id="PTHR14859:SF1">
    <property type="entry name" value="PGAP2-INTERACTING PROTEIN"/>
    <property type="match status" value="1"/>
</dbReference>
<dbReference type="GO" id="GO:0006506">
    <property type="term" value="P:GPI anchor biosynthetic process"/>
    <property type="evidence" value="ECO:0007669"/>
    <property type="project" value="TreeGrafter"/>
</dbReference>
<dbReference type="Proteomes" id="UP000180175">
    <property type="component" value="Chromosome"/>
</dbReference>
<keyword evidence="3" id="KW-0540">Nuclease</keyword>
<dbReference type="GO" id="GO:0004519">
    <property type="term" value="F:endonuclease activity"/>
    <property type="evidence" value="ECO:0007669"/>
    <property type="project" value="UniProtKB-KW"/>
</dbReference>
<proteinExistence type="predicted"/>
<reference evidence="2 4" key="1">
    <citation type="submission" date="2016-10" db="EMBL/GenBank/DDBJ databases">
        <title>Draft genome sequences of four alkaliphilic bacteria belonging to the Anaerobacillus genus.</title>
        <authorList>
            <person name="Bassil N.M."/>
            <person name="Lloyd J.R."/>
        </authorList>
    </citation>
    <scope>NUCLEOTIDE SEQUENCE [LARGE SCALE GENOMIC DNA]</scope>
    <source>
        <strain evidence="2 4">NB2006</strain>
    </source>
</reference>
<keyword evidence="4" id="KW-1185">Reference proteome</keyword>
<dbReference type="SUPFAM" id="SSF56219">
    <property type="entry name" value="DNase I-like"/>
    <property type="match status" value="1"/>
</dbReference>
<protein>
    <submittedName>
        <fullName evidence="2 3">Endonuclease</fullName>
    </submittedName>
</protein>
<dbReference type="Pfam" id="PF03372">
    <property type="entry name" value="Exo_endo_phos"/>
    <property type="match status" value="1"/>
</dbReference>
<reference evidence="3" key="4">
    <citation type="submission" date="2020-10" db="EMBL/GenBank/DDBJ databases">
        <authorList>
            <person name="Bassil N.M."/>
            <person name="Lloyd J.R."/>
        </authorList>
    </citation>
    <scope>NUCLEOTIDE SEQUENCE</scope>
    <source>
        <strain evidence="3">NB2006</strain>
    </source>
</reference>
<dbReference type="GO" id="GO:0016020">
    <property type="term" value="C:membrane"/>
    <property type="evidence" value="ECO:0007669"/>
    <property type="project" value="GOC"/>
</dbReference>
<dbReference type="PANTHER" id="PTHR14859">
    <property type="entry name" value="CALCOFLUOR WHITE HYPERSENSITIVE PROTEIN PRECURSOR"/>
    <property type="match status" value="1"/>
</dbReference>
<evidence type="ECO:0000259" key="1">
    <source>
        <dbReference type="Pfam" id="PF03372"/>
    </source>
</evidence>
<reference evidence="3 4" key="3">
    <citation type="journal article" date="2019" name="Int. J. Syst. Evol. Microbiol.">
        <title>Anaerobacillus isosaccharinicus sp. nov., an alkaliphilic bacterium which degrades isosaccharinic acid.</title>
        <authorList>
            <person name="Bassil N.M."/>
            <person name="Lloyd J.R."/>
        </authorList>
    </citation>
    <scope>NUCLEOTIDE SEQUENCE [LARGE SCALE GENOMIC DNA]</scope>
    <source>
        <strain evidence="3 4">NB2006</strain>
    </source>
</reference>
<evidence type="ECO:0000313" key="3">
    <source>
        <dbReference type="EMBL" id="QOY35406.1"/>
    </source>
</evidence>
<dbReference type="InterPro" id="IPR005135">
    <property type="entry name" value="Endo/exonuclease/phosphatase"/>
</dbReference>
<dbReference type="GO" id="GO:0004527">
    <property type="term" value="F:exonuclease activity"/>
    <property type="evidence" value="ECO:0007669"/>
    <property type="project" value="UniProtKB-KW"/>
</dbReference>
<reference evidence="3 4" key="2">
    <citation type="journal article" date="2017" name="Genome Announc.">
        <title>Draft Genome Sequences of Four Alkaliphilic Bacteria Belonging to the Anaerobacillus Genus.</title>
        <authorList>
            <person name="Bassil N.M."/>
            <person name="Lloyd J.R."/>
        </authorList>
    </citation>
    <scope>NUCLEOTIDE SEQUENCE [LARGE SCALE GENOMIC DNA]</scope>
    <source>
        <strain evidence="3 4">NB2006</strain>
    </source>
</reference>
<dbReference type="EMBL" id="CP063356">
    <property type="protein sequence ID" value="QOY35406.1"/>
    <property type="molecule type" value="Genomic_DNA"/>
</dbReference>
<dbReference type="OrthoDB" id="7616949at2"/>
<keyword evidence="3" id="KW-0378">Hydrolase</keyword>
<evidence type="ECO:0000313" key="4">
    <source>
        <dbReference type="Proteomes" id="UP000180175"/>
    </source>
</evidence>
<dbReference type="InterPro" id="IPR051916">
    <property type="entry name" value="GPI-anchor_lipid_remodeler"/>
</dbReference>
<dbReference type="KEGG" id="aia:AWH56_022405"/>
<sequence>MKKIVFLLFVLLSIPALFFIGFLFVMTIMNVNPEPTIPLTTENNEGSFVQTNTPFSMTIFNIGYAGLDQSQDFFLEGGTMSRPRSEGQTWENLQLMGKFLNEQNSDIIFLQEVNIHARRSFHINQREYFSNVLQNYSSTFGMNHQVKWVPVPLAKPIGDVHSGVLTLAKFYTNSSTRYQLPGKEKWPVRIFDLDRCFIENRIPTENGRELILINLHLSAYDKGGLIRKQQLDFLQKYIVEEYEKENYVIVGGDWNHVIPGTDQRLFVTKEKTPSWLQFIPEDFTSHGFTWGSGRTVPTVRSNAFPYQKGINFVSIIDGFLVSPNVEISQIVTNDLGFKHSDHNPVEGSFILKADDKTT</sequence>
<organism evidence="2 4">
    <name type="scientific">Anaerobacillus isosaccharinicus</name>
    <dbReference type="NCBI Taxonomy" id="1532552"/>
    <lineage>
        <taxon>Bacteria</taxon>
        <taxon>Bacillati</taxon>
        <taxon>Bacillota</taxon>
        <taxon>Bacilli</taxon>
        <taxon>Bacillales</taxon>
        <taxon>Bacillaceae</taxon>
        <taxon>Anaerobacillus</taxon>
    </lineage>
</organism>
<dbReference type="RefSeq" id="WP_071318718.1">
    <property type="nucleotide sequence ID" value="NZ_CP063356.2"/>
</dbReference>
<dbReference type="Gene3D" id="3.60.10.10">
    <property type="entry name" value="Endonuclease/exonuclease/phosphatase"/>
    <property type="match status" value="1"/>
</dbReference>
<keyword evidence="3" id="KW-0269">Exonuclease</keyword>
<keyword evidence="2" id="KW-0255">Endonuclease</keyword>
<feature type="domain" description="Endonuclease/exonuclease/phosphatase" evidence="1">
    <location>
        <begin position="96"/>
        <end position="342"/>
    </location>
</feature>
<name>A0A1S2L5G5_9BACI</name>
<dbReference type="EMBL" id="LQXD01000167">
    <property type="protein sequence ID" value="OIJ07586.1"/>
    <property type="molecule type" value="Genomic_DNA"/>
</dbReference>